<proteinExistence type="predicted"/>
<organism evidence="1 2">
    <name type="scientific">Actinomadura darangshiensis</name>
    <dbReference type="NCBI Taxonomy" id="705336"/>
    <lineage>
        <taxon>Bacteria</taxon>
        <taxon>Bacillati</taxon>
        <taxon>Actinomycetota</taxon>
        <taxon>Actinomycetes</taxon>
        <taxon>Streptosporangiales</taxon>
        <taxon>Thermomonosporaceae</taxon>
        <taxon>Actinomadura</taxon>
    </lineage>
</organism>
<accession>A0A4R5A4C3</accession>
<dbReference type="OrthoDB" id="9785707at2"/>
<evidence type="ECO:0000313" key="1">
    <source>
        <dbReference type="EMBL" id="TDD65499.1"/>
    </source>
</evidence>
<gene>
    <name evidence="1" type="ORF">E1293_40220</name>
</gene>
<dbReference type="InterPro" id="IPR036162">
    <property type="entry name" value="Resolvase-like_N_sf"/>
</dbReference>
<dbReference type="AlphaFoldDB" id="A0A4R5A4C3"/>
<comment type="caution">
    <text evidence="1">The sequence shown here is derived from an EMBL/GenBank/DDBJ whole genome shotgun (WGS) entry which is preliminary data.</text>
</comment>
<dbReference type="GO" id="GO:0003677">
    <property type="term" value="F:DNA binding"/>
    <property type="evidence" value="ECO:0007669"/>
    <property type="project" value="InterPro"/>
</dbReference>
<reference evidence="1 2" key="1">
    <citation type="submission" date="2019-03" db="EMBL/GenBank/DDBJ databases">
        <title>Draft genome sequences of novel Actinobacteria.</title>
        <authorList>
            <person name="Sahin N."/>
            <person name="Ay H."/>
            <person name="Saygin H."/>
        </authorList>
    </citation>
    <scope>NUCLEOTIDE SEQUENCE [LARGE SCALE GENOMIC DNA]</scope>
    <source>
        <strain evidence="1 2">DSM 45941</strain>
    </source>
</reference>
<keyword evidence="2" id="KW-1185">Reference proteome</keyword>
<dbReference type="GO" id="GO:0000150">
    <property type="term" value="F:DNA strand exchange activity"/>
    <property type="evidence" value="ECO:0007669"/>
    <property type="project" value="InterPro"/>
</dbReference>
<sequence length="164" mass="17729">MTGDTHSTPVRANRPSLMRFAFYGRVAIKSISGAETARARQLRIARDVVQPHASQIVAEHFDVDSSRSTPWLQRPQAQALLAAAKNTPAPFDAVIIAHPGLAMAGADHQSLQKTFARCSVQLWVAQLGGPVNPDSDVHRLLLDIFAGPIGYCRDRGHSLDGGNE</sequence>
<dbReference type="Gene3D" id="3.40.50.1390">
    <property type="entry name" value="Resolvase, N-terminal catalytic domain"/>
    <property type="match status" value="1"/>
</dbReference>
<evidence type="ECO:0000313" key="2">
    <source>
        <dbReference type="Proteomes" id="UP000295578"/>
    </source>
</evidence>
<name>A0A4R5A4C3_9ACTN</name>
<evidence type="ECO:0008006" key="3">
    <source>
        <dbReference type="Google" id="ProtNLM"/>
    </source>
</evidence>
<dbReference type="EMBL" id="SMKY01000333">
    <property type="protein sequence ID" value="TDD65499.1"/>
    <property type="molecule type" value="Genomic_DNA"/>
</dbReference>
<dbReference type="RefSeq" id="WP_132204280.1">
    <property type="nucleotide sequence ID" value="NZ_SMKY01000333.1"/>
</dbReference>
<protein>
    <recommendedName>
        <fullName evidence="3">Resolvase/invertase-type recombinase catalytic domain-containing protein</fullName>
    </recommendedName>
</protein>
<dbReference type="Proteomes" id="UP000295578">
    <property type="component" value="Unassembled WGS sequence"/>
</dbReference>